<feature type="transmembrane region" description="Helical" evidence="1">
    <location>
        <begin position="82"/>
        <end position="102"/>
    </location>
</feature>
<feature type="transmembrane region" description="Helical" evidence="1">
    <location>
        <begin position="114"/>
        <end position="133"/>
    </location>
</feature>
<evidence type="ECO:0000256" key="1">
    <source>
        <dbReference type="SAM" id="Phobius"/>
    </source>
</evidence>
<feature type="transmembrane region" description="Helical" evidence="1">
    <location>
        <begin position="145"/>
        <end position="165"/>
    </location>
</feature>
<protein>
    <submittedName>
        <fullName evidence="2">Uncharacterized protein</fullName>
    </submittedName>
</protein>
<keyword evidence="1" id="KW-0472">Membrane</keyword>
<evidence type="ECO:0000313" key="2">
    <source>
        <dbReference type="EMBL" id="EEV20083.1"/>
    </source>
</evidence>
<feature type="transmembrane region" description="Helical" evidence="1">
    <location>
        <begin position="202"/>
        <end position="225"/>
    </location>
</feature>
<feature type="transmembrane region" description="Helical" evidence="1">
    <location>
        <begin position="12"/>
        <end position="31"/>
    </location>
</feature>
<keyword evidence="1" id="KW-1133">Transmembrane helix</keyword>
<reference evidence="2 3" key="1">
    <citation type="submission" date="2009-07" db="EMBL/GenBank/DDBJ databases">
        <authorList>
            <person name="Madupu R."/>
            <person name="Sebastian Y."/>
            <person name="Durkin A.S."/>
            <person name="Torralba M."/>
            <person name="Methe B."/>
            <person name="Sutton G.G."/>
            <person name="Strausberg R.L."/>
            <person name="Nelson K.E."/>
        </authorList>
    </citation>
    <scope>NUCLEOTIDE SEQUENCE [LARGE SCALE GENOMIC DNA]</scope>
    <source>
        <strain evidence="2 3">ATCC 35580</strain>
    </source>
</reference>
<gene>
    <name evidence="2" type="ORF">TREVI0001_0849</name>
</gene>
<name>C8PRF8_9SPIR</name>
<dbReference type="Proteomes" id="UP000004509">
    <property type="component" value="Unassembled WGS sequence"/>
</dbReference>
<proteinExistence type="predicted"/>
<feature type="transmembrane region" description="Helical" evidence="1">
    <location>
        <begin position="177"/>
        <end position="196"/>
    </location>
</feature>
<comment type="caution">
    <text evidence="2">The sequence shown here is derived from an EMBL/GenBank/DDBJ whole genome shotgun (WGS) entry which is preliminary data.</text>
</comment>
<organism evidence="2 3">
    <name type="scientific">Treponema vincentii ATCC 35580</name>
    <dbReference type="NCBI Taxonomy" id="596324"/>
    <lineage>
        <taxon>Bacteria</taxon>
        <taxon>Pseudomonadati</taxon>
        <taxon>Spirochaetota</taxon>
        <taxon>Spirochaetia</taxon>
        <taxon>Spirochaetales</taxon>
        <taxon>Treponemataceae</taxon>
        <taxon>Treponema</taxon>
    </lineage>
</organism>
<keyword evidence="1" id="KW-0812">Transmembrane</keyword>
<dbReference type="STRING" id="596324.TREVI0001_0849"/>
<evidence type="ECO:0000313" key="3">
    <source>
        <dbReference type="Proteomes" id="UP000004509"/>
    </source>
</evidence>
<sequence length="238" mass="26802">MLILFLEENMQAIMETIFDSLYLPTVIILGFMMIKKAKGQKQFLLYGIMAVTLGFGDSFHLIPRSAALLTTGLENHVAALGIGKWITSVTMTVFYVLLYHVWRERYGITGKKQVTAAVYILAALRIALCFMPQNAWTSPDAPLSWAIYRNLPFTALGIIIIALFYKSARENNDTAFSKLWLTIVLSFGFYIPVVLFSDAFPLVGILMIPKTCAYVWTVVIGFQALRKNDQGKRIRQVA</sequence>
<dbReference type="eggNOG" id="ENOG502Z7HS">
    <property type="taxonomic scope" value="Bacteria"/>
</dbReference>
<dbReference type="AlphaFoldDB" id="C8PRF8"/>
<accession>C8PRF8</accession>
<dbReference type="EMBL" id="ACYH01000041">
    <property type="protein sequence ID" value="EEV20083.1"/>
    <property type="molecule type" value="Genomic_DNA"/>
</dbReference>
<feature type="transmembrane region" description="Helical" evidence="1">
    <location>
        <begin position="43"/>
        <end position="62"/>
    </location>
</feature>